<dbReference type="SMART" id="SM01351">
    <property type="entry name" value="Aspzincin_M35"/>
    <property type="match status" value="1"/>
</dbReference>
<comment type="similarity">
    <text evidence="2">Belongs to the peptidase M35 family.</text>
</comment>
<keyword evidence="6" id="KW-0862">Zinc</keyword>
<dbReference type="Pfam" id="PF14521">
    <property type="entry name" value="Aspzincin_M35"/>
    <property type="match status" value="1"/>
</dbReference>
<proteinExistence type="inferred from homology"/>
<dbReference type="STRING" id="68775.A0A5C3MDK4"/>
<dbReference type="OrthoDB" id="412874at2759"/>
<dbReference type="GO" id="GO:0046872">
    <property type="term" value="F:metal ion binding"/>
    <property type="evidence" value="ECO:0007669"/>
    <property type="project" value="UniProtKB-KW"/>
</dbReference>
<evidence type="ECO:0000256" key="8">
    <source>
        <dbReference type="SAM" id="SignalP"/>
    </source>
</evidence>
<keyword evidence="4" id="KW-0479">Metal-binding</keyword>
<evidence type="ECO:0000256" key="7">
    <source>
        <dbReference type="ARBA" id="ARBA00023049"/>
    </source>
</evidence>
<evidence type="ECO:0000256" key="4">
    <source>
        <dbReference type="ARBA" id="ARBA00022723"/>
    </source>
</evidence>
<evidence type="ECO:0000256" key="5">
    <source>
        <dbReference type="ARBA" id="ARBA00022801"/>
    </source>
</evidence>
<dbReference type="Proteomes" id="UP000308652">
    <property type="component" value="Unassembled WGS sequence"/>
</dbReference>
<organism evidence="10 11">
    <name type="scientific">Crucibulum laeve</name>
    <dbReference type="NCBI Taxonomy" id="68775"/>
    <lineage>
        <taxon>Eukaryota</taxon>
        <taxon>Fungi</taxon>
        <taxon>Dikarya</taxon>
        <taxon>Basidiomycota</taxon>
        <taxon>Agaricomycotina</taxon>
        <taxon>Agaricomycetes</taxon>
        <taxon>Agaricomycetidae</taxon>
        <taxon>Agaricales</taxon>
        <taxon>Agaricineae</taxon>
        <taxon>Nidulariaceae</taxon>
        <taxon>Crucibulum</taxon>
    </lineage>
</organism>
<name>A0A5C3MDK4_9AGAR</name>
<keyword evidence="7 10" id="KW-0482">Metalloprotease</keyword>
<comment type="cofactor">
    <cofactor evidence="1">
        <name>Zn(2+)</name>
        <dbReference type="ChEBI" id="CHEBI:29105"/>
    </cofactor>
</comment>
<feature type="chain" id="PRO_5022904947" evidence="8">
    <location>
        <begin position="23"/>
        <end position="350"/>
    </location>
</feature>
<dbReference type="InterPro" id="IPR050414">
    <property type="entry name" value="Fungal_M35_metalloproteases"/>
</dbReference>
<dbReference type="PANTHER" id="PTHR37016">
    <property type="match status" value="1"/>
</dbReference>
<keyword evidence="8" id="KW-0732">Signal</keyword>
<dbReference type="GO" id="GO:0004222">
    <property type="term" value="F:metalloendopeptidase activity"/>
    <property type="evidence" value="ECO:0007669"/>
    <property type="project" value="InterPro"/>
</dbReference>
<dbReference type="GO" id="GO:0006508">
    <property type="term" value="P:proteolysis"/>
    <property type="evidence" value="ECO:0007669"/>
    <property type="project" value="UniProtKB-KW"/>
</dbReference>
<keyword evidence="3 10" id="KW-0645">Protease</keyword>
<accession>A0A5C3MDK4</accession>
<dbReference type="AlphaFoldDB" id="A0A5C3MDK4"/>
<evidence type="ECO:0000313" key="10">
    <source>
        <dbReference type="EMBL" id="TFK41948.1"/>
    </source>
</evidence>
<dbReference type="PANTHER" id="PTHR37016:SF3">
    <property type="entry name" value="NEUTRAL PROTEASE 2-RELATED"/>
    <property type="match status" value="1"/>
</dbReference>
<dbReference type="Gene3D" id="3.40.390.10">
    <property type="entry name" value="Collagenase (Catalytic Domain)"/>
    <property type="match status" value="1"/>
</dbReference>
<evidence type="ECO:0000259" key="9">
    <source>
        <dbReference type="SMART" id="SM01351"/>
    </source>
</evidence>
<keyword evidence="5" id="KW-0378">Hydrolase</keyword>
<reference evidence="10 11" key="1">
    <citation type="journal article" date="2019" name="Nat. Ecol. Evol.">
        <title>Megaphylogeny resolves global patterns of mushroom evolution.</title>
        <authorList>
            <person name="Varga T."/>
            <person name="Krizsan K."/>
            <person name="Foldi C."/>
            <person name="Dima B."/>
            <person name="Sanchez-Garcia M."/>
            <person name="Sanchez-Ramirez S."/>
            <person name="Szollosi G.J."/>
            <person name="Szarkandi J.G."/>
            <person name="Papp V."/>
            <person name="Albert L."/>
            <person name="Andreopoulos W."/>
            <person name="Angelini C."/>
            <person name="Antonin V."/>
            <person name="Barry K.W."/>
            <person name="Bougher N.L."/>
            <person name="Buchanan P."/>
            <person name="Buyck B."/>
            <person name="Bense V."/>
            <person name="Catcheside P."/>
            <person name="Chovatia M."/>
            <person name="Cooper J."/>
            <person name="Damon W."/>
            <person name="Desjardin D."/>
            <person name="Finy P."/>
            <person name="Geml J."/>
            <person name="Haridas S."/>
            <person name="Hughes K."/>
            <person name="Justo A."/>
            <person name="Karasinski D."/>
            <person name="Kautmanova I."/>
            <person name="Kiss B."/>
            <person name="Kocsube S."/>
            <person name="Kotiranta H."/>
            <person name="LaButti K.M."/>
            <person name="Lechner B.E."/>
            <person name="Liimatainen K."/>
            <person name="Lipzen A."/>
            <person name="Lukacs Z."/>
            <person name="Mihaltcheva S."/>
            <person name="Morgado L.N."/>
            <person name="Niskanen T."/>
            <person name="Noordeloos M.E."/>
            <person name="Ohm R.A."/>
            <person name="Ortiz-Santana B."/>
            <person name="Ovrebo C."/>
            <person name="Racz N."/>
            <person name="Riley R."/>
            <person name="Savchenko A."/>
            <person name="Shiryaev A."/>
            <person name="Soop K."/>
            <person name="Spirin V."/>
            <person name="Szebenyi C."/>
            <person name="Tomsovsky M."/>
            <person name="Tulloss R.E."/>
            <person name="Uehling J."/>
            <person name="Grigoriev I.V."/>
            <person name="Vagvolgyi C."/>
            <person name="Papp T."/>
            <person name="Martin F.M."/>
            <person name="Miettinen O."/>
            <person name="Hibbett D.S."/>
            <person name="Nagy L.G."/>
        </authorList>
    </citation>
    <scope>NUCLEOTIDE SEQUENCE [LARGE SCALE GENOMIC DNA]</scope>
    <source>
        <strain evidence="10 11">CBS 166.37</strain>
    </source>
</reference>
<feature type="signal peptide" evidence="8">
    <location>
        <begin position="1"/>
        <end position="22"/>
    </location>
</feature>
<evidence type="ECO:0000256" key="1">
    <source>
        <dbReference type="ARBA" id="ARBA00001947"/>
    </source>
</evidence>
<gene>
    <name evidence="10" type="ORF">BDQ12DRAFT_696489</name>
</gene>
<dbReference type="InterPro" id="IPR029463">
    <property type="entry name" value="Lys_MEP"/>
</dbReference>
<protein>
    <submittedName>
        <fullName evidence="10">Deuterolysin M35 metalloprotease</fullName>
    </submittedName>
</protein>
<dbReference type="EMBL" id="ML213593">
    <property type="protein sequence ID" value="TFK41948.1"/>
    <property type="molecule type" value="Genomic_DNA"/>
</dbReference>
<dbReference type="SUPFAM" id="SSF55486">
    <property type="entry name" value="Metalloproteases ('zincins'), catalytic domain"/>
    <property type="match status" value="1"/>
</dbReference>
<keyword evidence="11" id="KW-1185">Reference proteome</keyword>
<sequence>MFSASVRSIFVALIVSALGVQAMKSISLKVTGPDAVAGVENLKVVTTVTNTGDETLKILNDPRSALSKLPANKFSITDTKGAHPKFNGIKAKYSPETAATLGGYTVLAPGASIDVAHNLADAYNFTGSGEGAYDFEADNLFYVVKDNGKVETLYANEAQSHTARVTGNLAVARSLPNSGLTKRASFVGCTAARQTLLNTAAASAQSYASSSLSYVKSISTGTTRYTTWFGTYTSSRYSTVLSHYTKISGNTFSSYTFDCTCTDSSYAYVYPGTFGRVYLCNAFWNAPNTGTDSKAGTIIHESSHFTANGGTDDYAYGQTAAKSLATSNPARAILNADSHEYFTENNPSLA</sequence>
<evidence type="ECO:0000313" key="11">
    <source>
        <dbReference type="Proteomes" id="UP000308652"/>
    </source>
</evidence>
<dbReference type="InterPro" id="IPR024079">
    <property type="entry name" value="MetalloPept_cat_dom_sf"/>
</dbReference>
<evidence type="ECO:0000256" key="3">
    <source>
        <dbReference type="ARBA" id="ARBA00022670"/>
    </source>
</evidence>
<feature type="domain" description="Lysine-specific metallo-endopeptidase" evidence="9">
    <location>
        <begin position="213"/>
        <end position="344"/>
    </location>
</feature>
<evidence type="ECO:0000256" key="6">
    <source>
        <dbReference type="ARBA" id="ARBA00022833"/>
    </source>
</evidence>
<evidence type="ECO:0000256" key="2">
    <source>
        <dbReference type="ARBA" id="ARBA00010279"/>
    </source>
</evidence>
<dbReference type="Gene3D" id="2.60.40.2970">
    <property type="match status" value="1"/>
</dbReference>